<keyword evidence="4" id="KW-1185">Reference proteome</keyword>
<dbReference type="InterPro" id="IPR036249">
    <property type="entry name" value="Thioredoxin-like_sf"/>
</dbReference>
<dbReference type="InterPro" id="IPR054416">
    <property type="entry name" value="GST_UstS-like_C"/>
</dbReference>
<dbReference type="Gene3D" id="3.40.30.10">
    <property type="entry name" value="Glutaredoxin"/>
    <property type="match status" value="1"/>
</dbReference>
<evidence type="ECO:0000313" key="3">
    <source>
        <dbReference type="EMBL" id="KAK0979484.1"/>
    </source>
</evidence>
<dbReference type="Proteomes" id="UP001175353">
    <property type="component" value="Unassembled WGS sequence"/>
</dbReference>
<dbReference type="Gene3D" id="1.20.1050.10">
    <property type="match status" value="1"/>
</dbReference>
<accession>A0AAN6KF21</accession>
<organism evidence="3 4">
    <name type="scientific">Friedmanniomyces endolithicus</name>
    <dbReference type="NCBI Taxonomy" id="329885"/>
    <lineage>
        <taxon>Eukaryota</taxon>
        <taxon>Fungi</taxon>
        <taxon>Dikarya</taxon>
        <taxon>Ascomycota</taxon>
        <taxon>Pezizomycotina</taxon>
        <taxon>Dothideomycetes</taxon>
        <taxon>Dothideomycetidae</taxon>
        <taxon>Mycosphaerellales</taxon>
        <taxon>Teratosphaeriaceae</taxon>
        <taxon>Friedmanniomyces</taxon>
    </lineage>
</organism>
<proteinExistence type="predicted"/>
<protein>
    <recommendedName>
        <fullName evidence="5">GST N-terminal domain-containing protein</fullName>
    </recommendedName>
</protein>
<feature type="domain" description="GST N-terminal" evidence="1">
    <location>
        <begin position="20"/>
        <end position="101"/>
    </location>
</feature>
<evidence type="ECO:0000259" key="2">
    <source>
        <dbReference type="Pfam" id="PF22041"/>
    </source>
</evidence>
<sequence length="252" mass="28317">MSDKIIFYDLANKRETAWNPNTWKTRMVLNFKKIPYETEWVEYPDLAPKLKALAAGNPLICHSGVPPNPPGAFADYSCPTIRLADGTYIMDSIPIAETLEAMHPEPSLHLDNTLWKQASEICDALIRSAGSDFMVSIVDDILGERASKWFAEDRHKRFGMSLYELQEKVGGEKAWQATEEVLSKLKALLTTHKEDEGPFMLGSKPCYGDLIAAGLLEGCRKMDAKKSERMVNFDGSFDKLLVACKPWLERAN</sequence>
<dbReference type="AlphaFoldDB" id="A0AAN6KF21"/>
<reference evidence="3" key="1">
    <citation type="submission" date="2023-06" db="EMBL/GenBank/DDBJ databases">
        <title>Black Yeasts Isolated from many extreme environments.</title>
        <authorList>
            <person name="Coleine C."/>
            <person name="Stajich J.E."/>
            <person name="Selbmann L."/>
        </authorList>
    </citation>
    <scope>NUCLEOTIDE SEQUENCE</scope>
    <source>
        <strain evidence="3">CCFEE 5200</strain>
    </source>
</reference>
<dbReference type="Pfam" id="PF22041">
    <property type="entry name" value="GST_C_7"/>
    <property type="match status" value="1"/>
</dbReference>
<dbReference type="SUPFAM" id="SSF52833">
    <property type="entry name" value="Thioredoxin-like"/>
    <property type="match status" value="1"/>
</dbReference>
<dbReference type="EMBL" id="JAUJLE010000122">
    <property type="protein sequence ID" value="KAK0979484.1"/>
    <property type="molecule type" value="Genomic_DNA"/>
</dbReference>
<dbReference type="Pfam" id="PF13409">
    <property type="entry name" value="GST_N_2"/>
    <property type="match status" value="1"/>
</dbReference>
<dbReference type="InterPro" id="IPR004045">
    <property type="entry name" value="Glutathione_S-Trfase_N"/>
</dbReference>
<evidence type="ECO:0000259" key="1">
    <source>
        <dbReference type="Pfam" id="PF13409"/>
    </source>
</evidence>
<comment type="caution">
    <text evidence="3">The sequence shown here is derived from an EMBL/GenBank/DDBJ whole genome shotgun (WGS) entry which is preliminary data.</text>
</comment>
<feature type="domain" description="Glutathione S-transferase UstS-like C-terminal" evidence="2">
    <location>
        <begin position="132"/>
        <end position="247"/>
    </location>
</feature>
<gene>
    <name evidence="3" type="ORF">LTR91_012581</name>
</gene>
<name>A0AAN6KF21_9PEZI</name>
<evidence type="ECO:0000313" key="4">
    <source>
        <dbReference type="Proteomes" id="UP001175353"/>
    </source>
</evidence>
<evidence type="ECO:0008006" key="5">
    <source>
        <dbReference type="Google" id="ProtNLM"/>
    </source>
</evidence>